<feature type="transmembrane region" description="Helical" evidence="1">
    <location>
        <begin position="6"/>
        <end position="30"/>
    </location>
</feature>
<proteinExistence type="predicted"/>
<evidence type="ECO:0000313" key="3">
    <source>
        <dbReference type="Proteomes" id="UP000183605"/>
    </source>
</evidence>
<dbReference type="AlphaFoldDB" id="A0A1J5AY08"/>
<evidence type="ECO:0008006" key="4">
    <source>
        <dbReference type="Google" id="ProtNLM"/>
    </source>
</evidence>
<dbReference type="InterPro" id="IPR045584">
    <property type="entry name" value="Pilin-like"/>
</dbReference>
<organism evidence="2 3">
    <name type="scientific">Candidatus Beckwithbacteria bacterium CG2_30_44_31</name>
    <dbReference type="NCBI Taxonomy" id="1805035"/>
    <lineage>
        <taxon>Bacteria</taxon>
        <taxon>Candidatus Beckwithiibacteriota</taxon>
    </lineage>
</organism>
<dbReference type="InterPro" id="IPR012902">
    <property type="entry name" value="N_methyl_site"/>
</dbReference>
<name>A0A1J5AY08_9BACT</name>
<keyword evidence="1" id="KW-0812">Transmembrane</keyword>
<dbReference type="NCBIfam" id="TIGR02532">
    <property type="entry name" value="IV_pilin_GFxxxE"/>
    <property type="match status" value="1"/>
</dbReference>
<evidence type="ECO:0000313" key="2">
    <source>
        <dbReference type="EMBL" id="OIP03388.1"/>
    </source>
</evidence>
<dbReference type="SUPFAM" id="SSF54523">
    <property type="entry name" value="Pili subunits"/>
    <property type="match status" value="1"/>
</dbReference>
<keyword evidence="1" id="KW-0472">Membrane</keyword>
<dbReference type="Pfam" id="PF07963">
    <property type="entry name" value="N_methyl"/>
    <property type="match status" value="1"/>
</dbReference>
<dbReference type="Gene3D" id="3.30.700.10">
    <property type="entry name" value="Glycoprotein, Type 4 Pilin"/>
    <property type="match status" value="1"/>
</dbReference>
<accession>A0A1J5AY08</accession>
<evidence type="ECO:0000256" key="1">
    <source>
        <dbReference type="SAM" id="Phobius"/>
    </source>
</evidence>
<comment type="caution">
    <text evidence="2">The sequence shown here is derived from an EMBL/GenBank/DDBJ whole genome shotgun (WGS) entry which is preliminary data.</text>
</comment>
<dbReference type="Proteomes" id="UP000183605">
    <property type="component" value="Unassembled WGS sequence"/>
</dbReference>
<sequence length="155" mass="16690">MKKPAGFTLIEILVTVVISGILFGGGIAAFRGIGARQNLKQAGIEFQSNLRSFQQKALSSEKPSDCSGTLDGFRVQFDPDLTSYSVKAECSTNDGLEIEFSLTEGVKFTSEFSDMVFYTLKAEVEGAPQTITLTNGSLQYQVIIESSGVIRGGML</sequence>
<gene>
    <name evidence="2" type="ORF">AUK18_02095</name>
</gene>
<protein>
    <recommendedName>
        <fullName evidence="4">General secretion pathway GspH domain-containing protein</fullName>
    </recommendedName>
</protein>
<dbReference type="EMBL" id="MNXQ01000039">
    <property type="protein sequence ID" value="OIP03388.1"/>
    <property type="molecule type" value="Genomic_DNA"/>
</dbReference>
<keyword evidence="1" id="KW-1133">Transmembrane helix</keyword>
<reference evidence="2 3" key="1">
    <citation type="journal article" date="2016" name="Environ. Microbiol.">
        <title>Genomic resolution of a cold subsurface aquifer community provides metabolic insights for novel microbes adapted to high CO concentrations.</title>
        <authorList>
            <person name="Probst A.J."/>
            <person name="Castelle C.J."/>
            <person name="Singh A."/>
            <person name="Brown C.T."/>
            <person name="Anantharaman K."/>
            <person name="Sharon I."/>
            <person name="Hug L.A."/>
            <person name="Burstein D."/>
            <person name="Emerson J.B."/>
            <person name="Thomas B.C."/>
            <person name="Banfield J.F."/>
        </authorList>
    </citation>
    <scope>NUCLEOTIDE SEQUENCE [LARGE SCALE GENOMIC DNA]</scope>
    <source>
        <strain evidence="2">CG2_30_44_31</strain>
    </source>
</reference>